<comment type="cofactor">
    <cofactor evidence="7">
        <name>Zn(2+)</name>
        <dbReference type="ChEBI" id="CHEBI:29105"/>
    </cofactor>
</comment>
<dbReference type="GO" id="GO:0006672">
    <property type="term" value="P:ceramide metabolic process"/>
    <property type="evidence" value="ECO:0007669"/>
    <property type="project" value="InterPro"/>
</dbReference>
<dbReference type="eggNOG" id="ENOG5032TAD">
    <property type="taxonomic scope" value="Bacteria"/>
</dbReference>
<feature type="transmembrane region" description="Helical" evidence="8">
    <location>
        <begin position="76"/>
        <end position="95"/>
    </location>
</feature>
<keyword evidence="6" id="KW-0479">Metal-binding</keyword>
<feature type="transmembrane region" description="Helical" evidence="8">
    <location>
        <begin position="157"/>
        <end position="176"/>
    </location>
</feature>
<dbReference type="OrthoDB" id="277121at2"/>
<evidence type="ECO:0000256" key="7">
    <source>
        <dbReference type="PIRSR" id="PIRSR608901-2"/>
    </source>
</evidence>
<keyword evidence="3" id="KW-0378">Hydrolase</keyword>
<feature type="transmembrane region" description="Helical" evidence="8">
    <location>
        <begin position="102"/>
        <end position="119"/>
    </location>
</feature>
<evidence type="ECO:0000256" key="2">
    <source>
        <dbReference type="ARBA" id="ARBA00022692"/>
    </source>
</evidence>
<name>F2IZ51_POLGS</name>
<accession>F2IZ51</accession>
<keyword evidence="7" id="KW-0862">Zinc</keyword>
<dbReference type="EMBL" id="CP002568">
    <property type="protein sequence ID" value="ADZ71774.1"/>
    <property type="molecule type" value="Genomic_DNA"/>
</dbReference>
<evidence type="ECO:0000256" key="8">
    <source>
        <dbReference type="SAM" id="Phobius"/>
    </source>
</evidence>
<gene>
    <name evidence="9" type="ordered locus">SL003B_3352</name>
</gene>
<evidence type="ECO:0000256" key="1">
    <source>
        <dbReference type="ARBA" id="ARBA00004141"/>
    </source>
</evidence>
<evidence type="ECO:0000256" key="6">
    <source>
        <dbReference type="PIRSR" id="PIRSR608901-1"/>
    </source>
</evidence>
<dbReference type="InterPro" id="IPR008901">
    <property type="entry name" value="ACER"/>
</dbReference>
<dbReference type="GO" id="GO:0016020">
    <property type="term" value="C:membrane"/>
    <property type="evidence" value="ECO:0007669"/>
    <property type="project" value="UniProtKB-SubCell"/>
</dbReference>
<reference evidence="9 10" key="1">
    <citation type="journal article" date="2011" name="J. Bacteriol.">
        <title>Complete genome sequence of Polymorphum gilvum SL003B-26A1T, a crude oil-degrading bacterium from oil-polluted saline soil.</title>
        <authorList>
            <person name="Li S.G."/>
            <person name="Tang Y.Q."/>
            <person name="Nie Y."/>
            <person name="Cai M."/>
            <person name="Wu X.L."/>
        </authorList>
    </citation>
    <scope>NUCLEOTIDE SEQUENCE [LARGE SCALE GENOMIC DNA]</scope>
    <source>
        <strain evidence="10">LMG 25793 / CGMCC 1.9160 / SL003B-26A1</strain>
    </source>
</reference>
<dbReference type="RefSeq" id="WP_013654083.1">
    <property type="nucleotide sequence ID" value="NC_015259.1"/>
</dbReference>
<comment type="subcellular location">
    <subcellularLocation>
        <location evidence="1">Membrane</location>
        <topology evidence="1">Multi-pass membrane protein</topology>
    </subcellularLocation>
</comment>
<keyword evidence="5 8" id="KW-0472">Membrane</keyword>
<keyword evidence="6" id="KW-0106">Calcium</keyword>
<dbReference type="GO" id="GO:0046872">
    <property type="term" value="F:metal ion binding"/>
    <property type="evidence" value="ECO:0007669"/>
    <property type="project" value="UniProtKB-KW"/>
</dbReference>
<dbReference type="HOGENOM" id="CLU_068425_0_0_5"/>
<feature type="binding site" evidence="7">
    <location>
        <position position="194"/>
    </location>
    <ligand>
        <name>Zn(2+)</name>
        <dbReference type="ChEBI" id="CHEBI:29105"/>
        <note>catalytic</note>
    </ligand>
</feature>
<dbReference type="STRING" id="991905.SL003B_3352"/>
<keyword evidence="10" id="KW-1185">Reference proteome</keyword>
<evidence type="ECO:0000313" key="9">
    <source>
        <dbReference type="EMBL" id="ADZ71774.1"/>
    </source>
</evidence>
<dbReference type="KEGG" id="pgv:SL003B_3352"/>
<keyword evidence="4 8" id="KW-1133">Transmembrane helix</keyword>
<evidence type="ECO:0000256" key="4">
    <source>
        <dbReference type="ARBA" id="ARBA00022989"/>
    </source>
</evidence>
<dbReference type="AlphaFoldDB" id="F2IZ51"/>
<proteinExistence type="predicted"/>
<dbReference type="PATRIC" id="fig|991905.3.peg.3454"/>
<protein>
    <submittedName>
        <fullName evidence="9">Conserved hypothetical membrane protein</fullName>
    </submittedName>
</protein>
<feature type="binding site" evidence="7">
    <location>
        <position position="70"/>
    </location>
    <ligand>
        <name>Zn(2+)</name>
        <dbReference type="ChEBI" id="CHEBI:29105"/>
        <note>catalytic</note>
    </ligand>
</feature>
<evidence type="ECO:0000313" key="10">
    <source>
        <dbReference type="Proteomes" id="UP000008130"/>
    </source>
</evidence>
<sequence length="218" mass="23708">MNWTEQLNHYCERLGPGFWAEPANAVTNLAFIVAAFVGFSLWRRHAPDDRMALALIVIVFLTGVGSFLFHTFANRWSMLADVIPIALFIHVYLFVALNRFLALHWAVALAATVAFFVATPPLGGLAAPFVGSSAGYVPALAAIFVVGALVLRRDAGLARGIFAAGVVFAVSLTFRTLDGPVCEAFAPGTHFLWHLLNGTVLFLLLRVLIRHRAGLHRA</sequence>
<feature type="transmembrane region" description="Helical" evidence="8">
    <location>
        <begin position="191"/>
        <end position="209"/>
    </location>
</feature>
<organism evidence="9 10">
    <name type="scientific">Polymorphum gilvum (strain LMG 25793 / CGMCC 1.9160 / SL003B-26A1)</name>
    <dbReference type="NCBI Taxonomy" id="991905"/>
    <lineage>
        <taxon>Bacteria</taxon>
        <taxon>Pseudomonadati</taxon>
        <taxon>Pseudomonadota</taxon>
        <taxon>Alphaproteobacteria</taxon>
        <taxon>Rhodobacterales</taxon>
        <taxon>Paracoccaceae</taxon>
        <taxon>Polymorphum</taxon>
    </lineage>
</organism>
<dbReference type="GO" id="GO:0016811">
    <property type="term" value="F:hydrolase activity, acting on carbon-nitrogen (but not peptide) bonds, in linear amides"/>
    <property type="evidence" value="ECO:0007669"/>
    <property type="project" value="InterPro"/>
</dbReference>
<keyword evidence="2 8" id="KW-0812">Transmembrane</keyword>
<evidence type="ECO:0000256" key="5">
    <source>
        <dbReference type="ARBA" id="ARBA00023136"/>
    </source>
</evidence>
<dbReference type="Proteomes" id="UP000008130">
    <property type="component" value="Chromosome"/>
</dbReference>
<feature type="transmembrane region" description="Helical" evidence="8">
    <location>
        <begin position="51"/>
        <end position="70"/>
    </location>
</feature>
<evidence type="ECO:0000256" key="3">
    <source>
        <dbReference type="ARBA" id="ARBA00022801"/>
    </source>
</evidence>
<dbReference type="Pfam" id="PF05875">
    <property type="entry name" value="Ceramidase"/>
    <property type="match status" value="1"/>
</dbReference>
<feature type="binding site" evidence="6">
    <location>
        <position position="21"/>
    </location>
    <ligand>
        <name>Ca(2+)</name>
        <dbReference type="ChEBI" id="CHEBI:29108"/>
    </ligand>
</feature>
<feature type="binding site" evidence="7">
    <location>
        <position position="190"/>
    </location>
    <ligand>
        <name>Zn(2+)</name>
        <dbReference type="ChEBI" id="CHEBI:29105"/>
        <note>catalytic</note>
    </ligand>
</feature>
<feature type="transmembrane region" description="Helical" evidence="8">
    <location>
        <begin position="125"/>
        <end position="150"/>
    </location>
</feature>
<feature type="transmembrane region" description="Helical" evidence="8">
    <location>
        <begin position="23"/>
        <end position="42"/>
    </location>
</feature>